<dbReference type="AlphaFoldDB" id="A0A2R5F5Y1"/>
<dbReference type="EMBL" id="BDQX01000458">
    <property type="protein sequence ID" value="GBG12303.1"/>
    <property type="molecule type" value="Genomic_DNA"/>
</dbReference>
<accession>A0A2R5F5Y1</accession>
<name>A0A2R5F5Y1_9BACL</name>
<protein>
    <recommendedName>
        <fullName evidence="3">Group-specific protein</fullName>
    </recommendedName>
</protein>
<gene>
    <name evidence="1" type="ORF">PAT3040_07176</name>
</gene>
<keyword evidence="2" id="KW-1185">Reference proteome</keyword>
<evidence type="ECO:0008006" key="3">
    <source>
        <dbReference type="Google" id="ProtNLM"/>
    </source>
</evidence>
<proteinExistence type="predicted"/>
<dbReference type="RefSeq" id="WP_108996323.1">
    <property type="nucleotide sequence ID" value="NZ_BDQX01000458.1"/>
</dbReference>
<organism evidence="1 2">
    <name type="scientific">Paenibacillus agaridevorans</name>
    <dbReference type="NCBI Taxonomy" id="171404"/>
    <lineage>
        <taxon>Bacteria</taxon>
        <taxon>Bacillati</taxon>
        <taxon>Bacillota</taxon>
        <taxon>Bacilli</taxon>
        <taxon>Bacillales</taxon>
        <taxon>Paenibacillaceae</taxon>
        <taxon>Paenibacillus</taxon>
    </lineage>
</organism>
<dbReference type="Proteomes" id="UP000245202">
    <property type="component" value="Unassembled WGS sequence"/>
</dbReference>
<sequence length="173" mass="19319">MFHPTVFENVKVALENELYDLDNLDRKIDVTGRRDLLDMAVLSRELSLSCRLADGGTTTAELLLSSSLKELSDEILEIPGAASTCRLTLRFHLETDGTAGTCETVERCFKGIWGNPLTLVQTISTVYGSQESNVRHLAELDFGRGIGEEQMEDLPELLDHIVLTLRELDRLLK</sequence>
<reference evidence="1 2" key="1">
    <citation type="submission" date="2017-08" db="EMBL/GenBank/DDBJ databases">
        <title>Substantial Increase in Enzyme Production by Combined Drug-Resistance Mutations in Paenibacillus agaridevorans.</title>
        <authorList>
            <person name="Tanaka Y."/>
            <person name="Funane K."/>
            <person name="Hosaka T."/>
            <person name="Shiwa Y."/>
            <person name="Fujita N."/>
            <person name="Miyazaki T."/>
            <person name="Yoshikawa H."/>
            <person name="Murakami K."/>
            <person name="Kasahara K."/>
            <person name="Inaoka T."/>
            <person name="Hiraga Y."/>
            <person name="Ochi K."/>
        </authorList>
    </citation>
    <scope>NUCLEOTIDE SEQUENCE [LARGE SCALE GENOMIC DNA]</scope>
    <source>
        <strain evidence="1 2">T-3040</strain>
    </source>
</reference>
<comment type="caution">
    <text evidence="1">The sequence shown here is derived from an EMBL/GenBank/DDBJ whole genome shotgun (WGS) entry which is preliminary data.</text>
</comment>
<evidence type="ECO:0000313" key="1">
    <source>
        <dbReference type="EMBL" id="GBG12303.1"/>
    </source>
</evidence>
<evidence type="ECO:0000313" key="2">
    <source>
        <dbReference type="Proteomes" id="UP000245202"/>
    </source>
</evidence>